<evidence type="ECO:0000313" key="2">
    <source>
        <dbReference type="EMBL" id="QIE86738.1"/>
    </source>
</evidence>
<keyword evidence="1" id="KW-0175">Coiled coil</keyword>
<dbReference type="Proteomes" id="UP000501063">
    <property type="component" value="Chromosome"/>
</dbReference>
<dbReference type="AlphaFoldDB" id="A0A6G6IUF5"/>
<name>A0A6G6IUF5_PSENT</name>
<dbReference type="RefSeq" id="WP_024763172.1">
    <property type="nucleotide sequence ID" value="NZ_CP049140.1"/>
</dbReference>
<dbReference type="EMBL" id="CP049140">
    <property type="protein sequence ID" value="QIE86738.1"/>
    <property type="molecule type" value="Genomic_DNA"/>
</dbReference>
<protein>
    <submittedName>
        <fullName evidence="2">Uncharacterized protein</fullName>
    </submittedName>
</protein>
<proteinExistence type="predicted"/>
<evidence type="ECO:0000256" key="1">
    <source>
        <dbReference type="SAM" id="Coils"/>
    </source>
</evidence>
<reference evidence="2 3" key="1">
    <citation type="submission" date="2020-02" db="EMBL/GenBank/DDBJ databases">
        <title>Integrative conjugative elements (ICEs) and plasmids drive adaptation of Pseudomonas nitroreducens strain HBP1 to wastewater environment.</title>
        <authorList>
            <person name="Sentchilo V."/>
            <person name="Carraro N."/>
            <person name="Bertelli C."/>
            <person name="van der Meer J.R."/>
        </authorList>
    </citation>
    <scope>NUCLEOTIDE SEQUENCE [LARGE SCALE GENOMIC DNA]</scope>
    <source>
        <strain evidence="2 3">HBP1</strain>
    </source>
</reference>
<sequence>MPDYKAAFEAASLDLSTIMSALGFVSYPGIDPMLRAITNLALAKAEAQALREQLEALRARFVVPDGYALVPVEPTREMFIAVNKEDDKAYAGGCDHGAQFDWLWDAALEAAPRLNGKAVSDGLLRETVRSVDDIFWAIHAKPSCQSGVVARCRCRLCAGTRLAMARDDLNALLGEGKEHE</sequence>
<organism evidence="2 3">
    <name type="scientific">Pseudomonas nitroreducens</name>
    <dbReference type="NCBI Taxonomy" id="46680"/>
    <lineage>
        <taxon>Bacteria</taxon>
        <taxon>Pseudomonadati</taxon>
        <taxon>Pseudomonadota</taxon>
        <taxon>Gammaproteobacteria</taxon>
        <taxon>Pseudomonadales</taxon>
        <taxon>Pseudomonadaceae</taxon>
        <taxon>Pseudomonas</taxon>
    </lineage>
</organism>
<accession>A0A6G6IUF5</accession>
<gene>
    <name evidence="2" type="ORF">G5B91_10805</name>
</gene>
<dbReference type="KEGG" id="pnt:G5B91_10805"/>
<feature type="coiled-coil region" evidence="1">
    <location>
        <begin position="33"/>
        <end position="60"/>
    </location>
</feature>
<evidence type="ECO:0000313" key="3">
    <source>
        <dbReference type="Proteomes" id="UP000501063"/>
    </source>
</evidence>